<feature type="non-terminal residue" evidence="1">
    <location>
        <position position="144"/>
    </location>
</feature>
<dbReference type="AlphaFoldDB" id="A0A382QU27"/>
<reference evidence="1" key="1">
    <citation type="submission" date="2018-05" db="EMBL/GenBank/DDBJ databases">
        <authorList>
            <person name="Lanie J.A."/>
            <person name="Ng W.-L."/>
            <person name="Kazmierczak K.M."/>
            <person name="Andrzejewski T.M."/>
            <person name="Davidsen T.M."/>
            <person name="Wayne K.J."/>
            <person name="Tettelin H."/>
            <person name="Glass J.I."/>
            <person name="Rusch D."/>
            <person name="Podicherti R."/>
            <person name="Tsui H.-C.T."/>
            <person name="Winkler M.E."/>
        </authorList>
    </citation>
    <scope>NUCLEOTIDE SEQUENCE</scope>
</reference>
<protein>
    <submittedName>
        <fullName evidence="1">Uncharacterized protein</fullName>
    </submittedName>
</protein>
<gene>
    <name evidence="1" type="ORF">METZ01_LOCUS340685</name>
</gene>
<dbReference type="EMBL" id="UINC01116238">
    <property type="protein sequence ID" value="SVC87831.1"/>
    <property type="molecule type" value="Genomic_DNA"/>
</dbReference>
<accession>A0A382QU27</accession>
<sequence length="144" mass="15908">MYLLHRIIFTGLIFISWEIYAQVALPTFQGVQFAGSATIEDFESGTWRWDPWAVTSSSGSVSSSHAHDGSRGLTDPDWVYRTDVTFGNTAGKKLSVWARPSSNSSGRFYFGFSASASGTRKLVMAPNTTVFCFMDGGNYENYTI</sequence>
<organism evidence="1">
    <name type="scientific">marine metagenome</name>
    <dbReference type="NCBI Taxonomy" id="408172"/>
    <lineage>
        <taxon>unclassified sequences</taxon>
        <taxon>metagenomes</taxon>
        <taxon>ecological metagenomes</taxon>
    </lineage>
</organism>
<evidence type="ECO:0000313" key="1">
    <source>
        <dbReference type="EMBL" id="SVC87831.1"/>
    </source>
</evidence>
<proteinExistence type="predicted"/>
<name>A0A382QU27_9ZZZZ</name>